<sequence length="96" mass="10233">MAYGLECYDASGNPVLRVTDRITRYGGQFDTGTTAGSMTIPMFGGGTPWFTVRDIDPFSGASIPASVSISGNVISWTFAASSSYPNRSVRVTYGVY</sequence>
<gene>
    <name evidence="1" type="ORF">AWB80_03815</name>
</gene>
<keyword evidence="2" id="KW-1185">Reference proteome</keyword>
<dbReference type="EMBL" id="FCOE02000011">
    <property type="protein sequence ID" value="SAK71377.1"/>
    <property type="molecule type" value="Genomic_DNA"/>
</dbReference>
<evidence type="ECO:0000313" key="1">
    <source>
        <dbReference type="EMBL" id="SAK71377.1"/>
    </source>
</evidence>
<dbReference type="OrthoDB" id="8162967at2"/>
<dbReference type="STRING" id="1777141.AWB80_03815"/>
<comment type="caution">
    <text evidence="1">The sequence shown here is derived from an EMBL/GenBank/DDBJ whole genome shotgun (WGS) entry which is preliminary data.</text>
</comment>
<reference evidence="1" key="1">
    <citation type="submission" date="2016-01" db="EMBL/GenBank/DDBJ databases">
        <authorList>
            <person name="Peeters C."/>
        </authorList>
    </citation>
    <scope>NUCLEOTIDE SEQUENCE [LARGE SCALE GENOMIC DNA]</scope>
    <source>
        <strain evidence="1">LMG 29323</strain>
    </source>
</reference>
<dbReference type="RefSeq" id="WP_061176217.1">
    <property type="nucleotide sequence ID" value="NZ_FCOE02000011.1"/>
</dbReference>
<name>A0A158BQ12_9BURK</name>
<organism evidence="1 2">
    <name type="scientific">Caballeronia pedi</name>
    <dbReference type="NCBI Taxonomy" id="1777141"/>
    <lineage>
        <taxon>Bacteria</taxon>
        <taxon>Pseudomonadati</taxon>
        <taxon>Pseudomonadota</taxon>
        <taxon>Betaproteobacteria</taxon>
        <taxon>Burkholderiales</taxon>
        <taxon>Burkholderiaceae</taxon>
        <taxon>Caballeronia</taxon>
    </lineage>
</organism>
<proteinExistence type="predicted"/>
<dbReference type="Proteomes" id="UP000054911">
    <property type="component" value="Unassembled WGS sequence"/>
</dbReference>
<accession>A0A158BQ12</accession>
<evidence type="ECO:0000313" key="2">
    <source>
        <dbReference type="Proteomes" id="UP000054911"/>
    </source>
</evidence>
<protein>
    <submittedName>
        <fullName evidence="1">Uncharacterized protein</fullName>
    </submittedName>
</protein>
<dbReference type="AlphaFoldDB" id="A0A158BQ12"/>